<accession>A0A645EX19</accession>
<organism evidence="2">
    <name type="scientific">bioreactor metagenome</name>
    <dbReference type="NCBI Taxonomy" id="1076179"/>
    <lineage>
        <taxon>unclassified sequences</taxon>
        <taxon>metagenomes</taxon>
        <taxon>ecological metagenomes</taxon>
    </lineage>
</organism>
<name>A0A645EX19_9ZZZZ</name>
<gene>
    <name evidence="2" type="ORF">SDC9_153254</name>
</gene>
<comment type="caution">
    <text evidence="2">The sequence shown here is derived from an EMBL/GenBank/DDBJ whole genome shotgun (WGS) entry which is preliminary data.</text>
</comment>
<evidence type="ECO:0000313" key="2">
    <source>
        <dbReference type="EMBL" id="MPN06000.1"/>
    </source>
</evidence>
<feature type="region of interest" description="Disordered" evidence="1">
    <location>
        <begin position="1"/>
        <end position="43"/>
    </location>
</feature>
<reference evidence="2" key="1">
    <citation type="submission" date="2019-08" db="EMBL/GenBank/DDBJ databases">
        <authorList>
            <person name="Kucharzyk K."/>
            <person name="Murdoch R.W."/>
            <person name="Higgins S."/>
            <person name="Loffler F."/>
        </authorList>
    </citation>
    <scope>NUCLEOTIDE SEQUENCE</scope>
</reference>
<proteinExistence type="predicted"/>
<dbReference type="EMBL" id="VSSQ01051882">
    <property type="protein sequence ID" value="MPN06000.1"/>
    <property type="molecule type" value="Genomic_DNA"/>
</dbReference>
<evidence type="ECO:0000256" key="1">
    <source>
        <dbReference type="SAM" id="MobiDB-lite"/>
    </source>
</evidence>
<sequence length="199" mass="21641">MHIVRGHQPGAVRLLGARGEPDRDPGRDSHGLGHQRHRRSEMDAVSATVVEQEVHQHLVAGALRRVQIVGEPSGIVQPVLQRQRLRAVALRAVGDLMGEVDDLGRHVVVQAGVIDAVRRRIRQFVGVGLGQQAVDRVRESGHGLIVAAPVDIEHGEGARIVAPRSIDIPAQREIGGREIVRLEIADRDLRGDRGLCATQ</sequence>
<protein>
    <submittedName>
        <fullName evidence="2">Uncharacterized protein</fullName>
    </submittedName>
</protein>
<feature type="compositionally biased region" description="Basic and acidic residues" evidence="1">
    <location>
        <begin position="19"/>
        <end position="31"/>
    </location>
</feature>
<dbReference type="AlphaFoldDB" id="A0A645EX19"/>